<dbReference type="SUPFAM" id="SSF101386">
    <property type="entry name" value="all-alpha NTP pyrophosphatases"/>
    <property type="match status" value="2"/>
</dbReference>
<dbReference type="PANTHER" id="PTHR30522">
    <property type="entry name" value="NUCLEOSIDE TRIPHOSPHATE PYROPHOSPHOHYDROLASE"/>
    <property type="match status" value="1"/>
</dbReference>
<gene>
    <name evidence="2" type="primary">mazG_30</name>
    <name evidence="2" type="ORF">SDC9_164245</name>
</gene>
<dbReference type="Gene3D" id="1.10.287.1080">
    <property type="entry name" value="MazG-like"/>
    <property type="match status" value="2"/>
</dbReference>
<dbReference type="GO" id="GO:0047693">
    <property type="term" value="F:ATP diphosphatase activity"/>
    <property type="evidence" value="ECO:0007669"/>
    <property type="project" value="UniProtKB-EC"/>
</dbReference>
<dbReference type="GO" id="GO:0006203">
    <property type="term" value="P:dGTP catabolic process"/>
    <property type="evidence" value="ECO:0007669"/>
    <property type="project" value="TreeGrafter"/>
</dbReference>
<dbReference type="GO" id="GO:0046052">
    <property type="term" value="P:UTP catabolic process"/>
    <property type="evidence" value="ECO:0007669"/>
    <property type="project" value="TreeGrafter"/>
</dbReference>
<dbReference type="GO" id="GO:0046081">
    <property type="term" value="P:dUTP catabolic process"/>
    <property type="evidence" value="ECO:0007669"/>
    <property type="project" value="TreeGrafter"/>
</dbReference>
<dbReference type="CDD" id="cd11528">
    <property type="entry name" value="NTP-PPase_MazG_Nterm"/>
    <property type="match status" value="1"/>
</dbReference>
<dbReference type="GO" id="GO:0046047">
    <property type="term" value="P:TTP catabolic process"/>
    <property type="evidence" value="ECO:0007669"/>
    <property type="project" value="TreeGrafter"/>
</dbReference>
<accession>A0A645FR18</accession>
<dbReference type="GO" id="GO:0046061">
    <property type="term" value="P:dATP catabolic process"/>
    <property type="evidence" value="ECO:0007669"/>
    <property type="project" value="TreeGrafter"/>
</dbReference>
<dbReference type="InterPro" id="IPR004518">
    <property type="entry name" value="MazG-like_dom"/>
</dbReference>
<keyword evidence="2" id="KW-0378">Hydrolase</keyword>
<sequence length="232" mass="26907">MESLRPLTIEETYELSEAILMNDNKNISKELGDILLHIVFYAKIGKEQKNFDISDVMNLLCDKLIYRHPHVFGEKEVSGSQEVISNWENLKTKEKDGNKTILSGVPESLPSVVKAYRMQDKARAVGFDWDVKEDVWNKVKEELTEFESELRSTSDNNLERAEKEFGDLMFSLINAARLYKINPDSALEMTNMKFRKRFDFLEQRVKSQGRSLKEMTLAEMDVIWEEAKKVVG</sequence>
<dbReference type="EMBL" id="VSSQ01063902">
    <property type="protein sequence ID" value="MPN16898.1"/>
    <property type="molecule type" value="Genomic_DNA"/>
</dbReference>
<feature type="domain" description="NTP pyrophosphohydrolase MazG-like" evidence="1">
    <location>
        <begin position="2"/>
        <end position="72"/>
    </location>
</feature>
<protein>
    <submittedName>
        <fullName evidence="2">Nucleoside triphosphate pyrophosphohydrolase</fullName>
        <ecNumber evidence="2">3.6.1.8</ecNumber>
    </submittedName>
</protein>
<organism evidence="2">
    <name type="scientific">bioreactor metagenome</name>
    <dbReference type="NCBI Taxonomy" id="1076179"/>
    <lineage>
        <taxon>unclassified sequences</taxon>
        <taxon>metagenomes</taxon>
        <taxon>ecological metagenomes</taxon>
    </lineage>
</organism>
<comment type="caution">
    <text evidence="2">The sequence shown here is derived from an EMBL/GenBank/DDBJ whole genome shotgun (WGS) entry which is preliminary data.</text>
</comment>
<dbReference type="CDD" id="cd11529">
    <property type="entry name" value="NTP-PPase_MazG_Cterm"/>
    <property type="match status" value="1"/>
</dbReference>
<dbReference type="InterPro" id="IPR048011">
    <property type="entry name" value="NTP-PPase_MazG-like_C"/>
</dbReference>
<evidence type="ECO:0000313" key="2">
    <source>
        <dbReference type="EMBL" id="MPN16898.1"/>
    </source>
</evidence>
<dbReference type="FunFam" id="1.10.287.1080:FF:000003">
    <property type="entry name" value="Nucleoside triphosphate pyrophosphohydrolase"/>
    <property type="match status" value="1"/>
</dbReference>
<dbReference type="PANTHER" id="PTHR30522:SF0">
    <property type="entry name" value="NUCLEOSIDE TRIPHOSPHATE PYROPHOSPHOHYDROLASE"/>
    <property type="match status" value="1"/>
</dbReference>
<dbReference type="AlphaFoldDB" id="A0A645FR18"/>
<dbReference type="GO" id="GO:0046076">
    <property type="term" value="P:dTTP catabolic process"/>
    <property type="evidence" value="ECO:0007669"/>
    <property type="project" value="TreeGrafter"/>
</dbReference>
<reference evidence="2" key="1">
    <citation type="submission" date="2019-08" db="EMBL/GenBank/DDBJ databases">
        <authorList>
            <person name="Kucharzyk K."/>
            <person name="Murdoch R.W."/>
            <person name="Higgins S."/>
            <person name="Loffler F."/>
        </authorList>
    </citation>
    <scope>NUCLEOTIDE SEQUENCE</scope>
</reference>
<name>A0A645FR18_9ZZZZ</name>
<dbReference type="EC" id="3.6.1.8" evidence="2"/>
<dbReference type="NCBIfam" id="NF007113">
    <property type="entry name" value="PRK09562.1"/>
    <property type="match status" value="1"/>
</dbReference>
<dbReference type="InterPro" id="IPR011551">
    <property type="entry name" value="NTP_PyrPHydrolase_MazG"/>
</dbReference>
<evidence type="ECO:0000259" key="1">
    <source>
        <dbReference type="Pfam" id="PF03819"/>
    </source>
</evidence>
<dbReference type="NCBIfam" id="TIGR00444">
    <property type="entry name" value="mazG"/>
    <property type="match status" value="1"/>
</dbReference>
<proteinExistence type="predicted"/>
<dbReference type="InterPro" id="IPR048015">
    <property type="entry name" value="NTP-PPase_MazG-like_N"/>
</dbReference>
<dbReference type="Pfam" id="PF03819">
    <property type="entry name" value="MazG"/>
    <property type="match status" value="1"/>
</dbReference>